<dbReference type="AlphaFoldDB" id="A0A183U663"/>
<sequence>MNQEFLGLKEMRSHERNTLDAESVRSNLCRRSLANSHQQKGVPDSFEGLALAAFLVRLNGLWQLTSQGRRICQRQEFRSTANVASHITTTLFKKRLVGFGLDGQSITQMSLANVGNYYYGQGHVMKPHRIRMTHHLLLNYGIYRNLEVYRPFPATFEDMTRFHSNDYMMFLRTANPDN</sequence>
<dbReference type="EMBL" id="UYWY01005871">
    <property type="protein sequence ID" value="VDM29699.1"/>
    <property type="molecule type" value="Genomic_DNA"/>
</dbReference>
<evidence type="ECO:0000313" key="3">
    <source>
        <dbReference type="WBParaSite" id="TCNE_0000398301-mRNA-1"/>
    </source>
</evidence>
<accession>A0A183U663</accession>
<dbReference type="SUPFAM" id="SSF52768">
    <property type="entry name" value="Arginase/deacetylase"/>
    <property type="match status" value="1"/>
</dbReference>
<gene>
    <name evidence="1" type="ORF">TCNE_LOCUS3982</name>
</gene>
<evidence type="ECO:0000313" key="1">
    <source>
        <dbReference type="EMBL" id="VDM29699.1"/>
    </source>
</evidence>
<evidence type="ECO:0000313" key="2">
    <source>
        <dbReference type="Proteomes" id="UP000050794"/>
    </source>
</evidence>
<protein>
    <submittedName>
        <fullName evidence="3">Histone deacetylase</fullName>
    </submittedName>
</protein>
<proteinExistence type="predicted"/>
<dbReference type="InterPro" id="IPR037138">
    <property type="entry name" value="His_deacetylse_dom_sf"/>
</dbReference>
<reference evidence="3" key="1">
    <citation type="submission" date="2016-06" db="UniProtKB">
        <authorList>
            <consortium name="WormBaseParasite"/>
        </authorList>
    </citation>
    <scope>IDENTIFICATION</scope>
</reference>
<organism evidence="2 3">
    <name type="scientific">Toxocara canis</name>
    <name type="common">Canine roundworm</name>
    <dbReference type="NCBI Taxonomy" id="6265"/>
    <lineage>
        <taxon>Eukaryota</taxon>
        <taxon>Metazoa</taxon>
        <taxon>Ecdysozoa</taxon>
        <taxon>Nematoda</taxon>
        <taxon>Chromadorea</taxon>
        <taxon>Rhabditida</taxon>
        <taxon>Spirurina</taxon>
        <taxon>Ascaridomorpha</taxon>
        <taxon>Ascaridoidea</taxon>
        <taxon>Toxocaridae</taxon>
        <taxon>Toxocara</taxon>
    </lineage>
</organism>
<dbReference type="InterPro" id="IPR003084">
    <property type="entry name" value="HDAC_I/II"/>
</dbReference>
<dbReference type="PRINTS" id="PR01271">
    <property type="entry name" value="HISDACETLASE"/>
</dbReference>
<keyword evidence="2" id="KW-1185">Reference proteome</keyword>
<reference evidence="1 2" key="2">
    <citation type="submission" date="2018-11" db="EMBL/GenBank/DDBJ databases">
        <authorList>
            <consortium name="Pathogen Informatics"/>
        </authorList>
    </citation>
    <scope>NUCLEOTIDE SEQUENCE [LARGE SCALE GENOMIC DNA]</scope>
</reference>
<dbReference type="WBParaSite" id="TCNE_0000398301-mRNA-1">
    <property type="protein sequence ID" value="TCNE_0000398301-mRNA-1"/>
    <property type="gene ID" value="TCNE_0000398301"/>
</dbReference>
<dbReference type="GO" id="GO:0004407">
    <property type="term" value="F:histone deacetylase activity"/>
    <property type="evidence" value="ECO:0007669"/>
    <property type="project" value="InterPro"/>
</dbReference>
<name>A0A183U663_TOXCA</name>
<dbReference type="Gene3D" id="3.40.800.20">
    <property type="entry name" value="Histone deacetylase domain"/>
    <property type="match status" value="1"/>
</dbReference>
<dbReference type="InterPro" id="IPR023696">
    <property type="entry name" value="Ureohydrolase_dom_sf"/>
</dbReference>
<dbReference type="Proteomes" id="UP000050794">
    <property type="component" value="Unassembled WGS sequence"/>
</dbReference>